<dbReference type="EMBL" id="FPAB01000016">
    <property type="protein sequence ID" value="SFT22884.1"/>
    <property type="molecule type" value="Genomic_DNA"/>
</dbReference>
<sequence>MSTLRNPSASRAVVQCGRCPDAPVLNTTDPLADTDKCVRCQHRRLPEPHPDDHLCLVCRQECPRCRKPTPSKEGCRECQGKCRTCGGPVQPAQPRAPRYEFAQPEPPAQPAVITPGSSADDSDEDTGEADFPAPIRHHLAALREISPPAAEAARAAARSLYGPDASQRRNDMMAAYAAWHAATEPHNDAVAAHLAANPPPEPAPVRPPAPRRRGKRPVHRERVFVPRSTEEGQCADCLGAKENTGDPLRMVLAALPARVVRACPDGLVPQQVIATIRQELHHHPPQHLVERVAGRWTRRLAHTRIQRTEDDADSLPADRILTDLITPGPCAARCNDGWQWDTDLRCTHCPPPPRPAPKEPADDTDHQDAVPIGPAQRTPAEAVTWRPPSTECDGRAGMCGVPVSPPYTTCPSCSGWPTCRCGTRYDPDRGCRTCTASE</sequence>
<evidence type="ECO:0000313" key="3">
    <source>
        <dbReference type="Proteomes" id="UP000198873"/>
    </source>
</evidence>
<organism evidence="2 3">
    <name type="scientific">Streptomyces harbinensis</name>
    <dbReference type="NCBI Taxonomy" id="1176198"/>
    <lineage>
        <taxon>Bacteria</taxon>
        <taxon>Bacillati</taxon>
        <taxon>Actinomycetota</taxon>
        <taxon>Actinomycetes</taxon>
        <taxon>Kitasatosporales</taxon>
        <taxon>Streptomycetaceae</taxon>
        <taxon>Streptomyces</taxon>
    </lineage>
</organism>
<name>A0A1I6WBF5_9ACTN</name>
<evidence type="ECO:0000313" key="2">
    <source>
        <dbReference type="EMBL" id="SFT22884.1"/>
    </source>
</evidence>
<gene>
    <name evidence="2" type="ORF">SAMN05444716_1162</name>
</gene>
<feature type="region of interest" description="Disordered" evidence="1">
    <location>
        <begin position="89"/>
        <end position="131"/>
    </location>
</feature>
<feature type="compositionally biased region" description="Basic and acidic residues" evidence="1">
    <location>
        <begin position="356"/>
        <end position="368"/>
    </location>
</feature>
<accession>A0A1I6WBF5</accession>
<reference evidence="3" key="1">
    <citation type="submission" date="2016-10" db="EMBL/GenBank/DDBJ databases">
        <authorList>
            <person name="Varghese N."/>
            <person name="Submissions S."/>
        </authorList>
    </citation>
    <scope>NUCLEOTIDE SEQUENCE [LARGE SCALE GENOMIC DNA]</scope>
    <source>
        <strain evidence="3">CGMCC 4.7047</strain>
    </source>
</reference>
<feature type="compositionally biased region" description="Basic residues" evidence="1">
    <location>
        <begin position="209"/>
        <end position="218"/>
    </location>
</feature>
<dbReference type="Proteomes" id="UP000198873">
    <property type="component" value="Unassembled WGS sequence"/>
</dbReference>
<evidence type="ECO:0000256" key="1">
    <source>
        <dbReference type="SAM" id="MobiDB-lite"/>
    </source>
</evidence>
<feature type="region of interest" description="Disordered" evidence="1">
    <location>
        <begin position="351"/>
        <end position="386"/>
    </location>
</feature>
<keyword evidence="3" id="KW-1185">Reference proteome</keyword>
<protein>
    <submittedName>
        <fullName evidence="2">Uncharacterized protein</fullName>
    </submittedName>
</protein>
<proteinExistence type="predicted"/>
<feature type="region of interest" description="Disordered" evidence="1">
    <location>
        <begin position="194"/>
        <end position="218"/>
    </location>
</feature>
<dbReference type="AlphaFoldDB" id="A0A1I6WBF5"/>
<feature type="compositionally biased region" description="Pro residues" evidence="1">
    <location>
        <begin position="197"/>
        <end position="208"/>
    </location>
</feature>